<feature type="compositionally biased region" description="Basic and acidic residues" evidence="1">
    <location>
        <begin position="10"/>
        <end position="20"/>
    </location>
</feature>
<dbReference type="OrthoDB" id="7187254at2"/>
<feature type="transmembrane region" description="Helical" evidence="2">
    <location>
        <begin position="136"/>
        <end position="157"/>
    </location>
</feature>
<keyword evidence="2" id="KW-0812">Transmembrane</keyword>
<reference evidence="3 4" key="1">
    <citation type="submission" date="2016-10" db="EMBL/GenBank/DDBJ databases">
        <authorList>
            <person name="de Groot N.N."/>
        </authorList>
    </citation>
    <scope>NUCLEOTIDE SEQUENCE [LARGE SCALE GENOMIC DNA]</scope>
    <source>
        <strain evidence="3 4">NE2</strain>
    </source>
</reference>
<evidence type="ECO:0000256" key="2">
    <source>
        <dbReference type="SAM" id="Phobius"/>
    </source>
</evidence>
<keyword evidence="4" id="KW-1185">Reference proteome</keyword>
<accession>A0A1I3ZSD3</accession>
<evidence type="ECO:0000313" key="4">
    <source>
        <dbReference type="Proteomes" id="UP000198755"/>
    </source>
</evidence>
<keyword evidence="2" id="KW-1133">Transmembrane helix</keyword>
<dbReference type="AlphaFoldDB" id="A0A1I3ZSD3"/>
<evidence type="ECO:0000256" key="1">
    <source>
        <dbReference type="SAM" id="MobiDB-lite"/>
    </source>
</evidence>
<feature type="region of interest" description="Disordered" evidence="1">
    <location>
        <begin position="1"/>
        <end position="20"/>
    </location>
</feature>
<dbReference type="Proteomes" id="UP000198755">
    <property type="component" value="Unassembled WGS sequence"/>
</dbReference>
<feature type="compositionally biased region" description="Polar residues" evidence="1">
    <location>
        <begin position="85"/>
        <end position="102"/>
    </location>
</feature>
<feature type="compositionally biased region" description="Low complexity" evidence="1">
    <location>
        <begin position="103"/>
        <end position="120"/>
    </location>
</feature>
<gene>
    <name evidence="3" type="ORF">SAMN05444581_108122</name>
</gene>
<feature type="region of interest" description="Disordered" evidence="1">
    <location>
        <begin position="67"/>
        <end position="120"/>
    </location>
</feature>
<keyword evidence="2" id="KW-0472">Membrane</keyword>
<evidence type="ECO:0000313" key="3">
    <source>
        <dbReference type="EMBL" id="SFK46469.1"/>
    </source>
</evidence>
<organism evidence="3 4">
    <name type="scientific">Methylocapsa palsarum</name>
    <dbReference type="NCBI Taxonomy" id="1612308"/>
    <lineage>
        <taxon>Bacteria</taxon>
        <taxon>Pseudomonadati</taxon>
        <taxon>Pseudomonadota</taxon>
        <taxon>Alphaproteobacteria</taxon>
        <taxon>Hyphomicrobiales</taxon>
        <taxon>Beijerinckiaceae</taxon>
        <taxon>Methylocapsa</taxon>
    </lineage>
</organism>
<evidence type="ECO:0008006" key="5">
    <source>
        <dbReference type="Google" id="ProtNLM"/>
    </source>
</evidence>
<protein>
    <recommendedName>
        <fullName evidence="5">Transmembrane transcriptional regulator (Anti-sigma factor RsiW)</fullName>
    </recommendedName>
</protein>
<dbReference type="RefSeq" id="WP_091682065.1">
    <property type="nucleotide sequence ID" value="NZ_FOSN01000008.1"/>
</dbReference>
<dbReference type="STRING" id="1612308.SAMN05444581_108122"/>
<dbReference type="EMBL" id="FOSN01000008">
    <property type="protein sequence ID" value="SFK46469.1"/>
    <property type="molecule type" value="Genomic_DNA"/>
</dbReference>
<name>A0A1I3ZSD3_9HYPH</name>
<proteinExistence type="predicted"/>
<sequence>MSRAPPVTEEDLHALVDGETDPARRDAVFSFLSGSPAEAAKVDAWRRQNEAIRAWFARIESEPFDLSTTLAPAPRPGIAGKASATAPNQGRNETAKTPWSFQSSRGDPSSKSDPSSTSKLSWPDIEFWRSFKVTGIALAFLSGLGVAAGFMSLFGYAHVGGSPGEAPASVGGDASFINRTKAALLDFTPSGESAPTHQSASLKALILPNLSGTGLRLTGVRVVPGEKDRMVCLFYARGTAGAIALCAEAKADGDKPGLHETEQSPNRTIWWTQNRAKYALSGPLSEAELHSLANQARHEIEAFDAH</sequence>